<dbReference type="InterPro" id="IPR011060">
    <property type="entry name" value="RibuloseP-bd_barrel"/>
</dbReference>
<evidence type="ECO:0000256" key="1">
    <source>
        <dbReference type="ARBA" id="ARBA00009667"/>
    </source>
</evidence>
<comment type="pathway">
    <text evidence="4">Amino-acid biosynthesis.</text>
</comment>
<name>A0A9X1MRN9_9BACT</name>
<protein>
    <recommendedName>
        <fullName evidence="8">HisA/hisF family protein</fullName>
    </recommendedName>
</protein>
<reference evidence="6" key="1">
    <citation type="submission" date="2021-11" db="EMBL/GenBank/DDBJ databases">
        <title>Genome sequence.</title>
        <authorList>
            <person name="Sun Q."/>
        </authorList>
    </citation>
    <scope>NUCLEOTIDE SEQUENCE</scope>
    <source>
        <strain evidence="6">JC732</strain>
    </source>
</reference>
<dbReference type="GO" id="GO:0000105">
    <property type="term" value="P:L-histidine biosynthetic process"/>
    <property type="evidence" value="ECO:0007669"/>
    <property type="project" value="UniProtKB-KW"/>
</dbReference>
<dbReference type="RefSeq" id="WP_230222935.1">
    <property type="nucleotide sequence ID" value="NZ_JAJKFT010000010.1"/>
</dbReference>
<evidence type="ECO:0000256" key="2">
    <source>
        <dbReference type="ARBA" id="ARBA00022605"/>
    </source>
</evidence>
<evidence type="ECO:0000256" key="5">
    <source>
        <dbReference type="RuleBase" id="RU003657"/>
    </source>
</evidence>
<proteinExistence type="inferred from homology"/>
<evidence type="ECO:0000256" key="4">
    <source>
        <dbReference type="ARBA" id="ARBA00029440"/>
    </source>
</evidence>
<gene>
    <name evidence="6" type="ORF">LOC68_22565</name>
</gene>
<dbReference type="InterPro" id="IPR006062">
    <property type="entry name" value="His_biosynth"/>
</dbReference>
<accession>A0A9X1MRN9</accession>
<evidence type="ECO:0000313" key="7">
    <source>
        <dbReference type="Proteomes" id="UP001139103"/>
    </source>
</evidence>
<comment type="caution">
    <text evidence="6">The sequence shown here is derived from an EMBL/GenBank/DDBJ whole genome shotgun (WGS) entry which is preliminary data.</text>
</comment>
<dbReference type="Gene3D" id="3.20.20.70">
    <property type="entry name" value="Aldolase class I"/>
    <property type="match status" value="1"/>
</dbReference>
<keyword evidence="3 5" id="KW-0368">Histidine biosynthesis</keyword>
<sequence>MPVIDLMGGKVVRGIGGVRHSYRPIESRLCGCADPGEVAAALVSHFSFTDVYVADLDAIVERSPQVDCWRRIAASGMRLHLDAGLATLAACREAIAALGAENLASLIVGLETLERWSDLREVASELGDAATFSLDLRHGRPLRIVGGAISAEEIAENAIECGVRRMVLLDLAQVGQGRGTGTETLCRELASQYPGIEWITGGGVATRGEIAGQLAIGARRVLVSSALHQDEKILIAADE</sequence>
<evidence type="ECO:0008006" key="8">
    <source>
        <dbReference type="Google" id="ProtNLM"/>
    </source>
</evidence>
<dbReference type="Pfam" id="PF00977">
    <property type="entry name" value="His_biosynth"/>
    <property type="match status" value="1"/>
</dbReference>
<keyword evidence="2 5" id="KW-0028">Amino-acid biosynthesis</keyword>
<dbReference type="Proteomes" id="UP001139103">
    <property type="component" value="Unassembled WGS sequence"/>
</dbReference>
<dbReference type="AlphaFoldDB" id="A0A9X1MRN9"/>
<dbReference type="SUPFAM" id="SSF51366">
    <property type="entry name" value="Ribulose-phoshate binding barrel"/>
    <property type="match status" value="1"/>
</dbReference>
<dbReference type="InterPro" id="IPR013785">
    <property type="entry name" value="Aldolase_TIM"/>
</dbReference>
<dbReference type="EMBL" id="JAJKFT010000010">
    <property type="protein sequence ID" value="MCC9631185.1"/>
    <property type="molecule type" value="Genomic_DNA"/>
</dbReference>
<keyword evidence="7" id="KW-1185">Reference proteome</keyword>
<evidence type="ECO:0000313" key="6">
    <source>
        <dbReference type="EMBL" id="MCC9631185.1"/>
    </source>
</evidence>
<organism evidence="6 7">
    <name type="scientific">Blastopirellula sediminis</name>
    <dbReference type="NCBI Taxonomy" id="2894196"/>
    <lineage>
        <taxon>Bacteria</taxon>
        <taxon>Pseudomonadati</taxon>
        <taxon>Planctomycetota</taxon>
        <taxon>Planctomycetia</taxon>
        <taxon>Pirellulales</taxon>
        <taxon>Pirellulaceae</taxon>
        <taxon>Blastopirellula</taxon>
    </lineage>
</organism>
<evidence type="ECO:0000256" key="3">
    <source>
        <dbReference type="ARBA" id="ARBA00023102"/>
    </source>
</evidence>
<comment type="similarity">
    <text evidence="1 5">Belongs to the HisA/HisF family.</text>
</comment>